<dbReference type="InterPro" id="IPR013783">
    <property type="entry name" value="Ig-like_fold"/>
</dbReference>
<reference evidence="2 3" key="1">
    <citation type="submission" date="2021-07" db="EMBL/GenBank/DDBJ databases">
        <title>Flavobacterium WSW3-B6 sp.nov, isolated from seaweed.</title>
        <authorList>
            <person name="Muhammad N."/>
            <person name="Ho H."/>
            <person name="Lee Y.-J."/>
            <person name="Nguyen T."/>
            <person name="Ho J."/>
            <person name="Kim S.-G."/>
        </authorList>
    </citation>
    <scope>NUCLEOTIDE SEQUENCE [LARGE SCALE GENOMIC DNA]</scope>
    <source>
        <strain evidence="2 3">WSW3-B6</strain>
    </source>
</reference>
<evidence type="ECO:0000313" key="3">
    <source>
        <dbReference type="Proteomes" id="UP000825381"/>
    </source>
</evidence>
<dbReference type="EMBL" id="CP080429">
    <property type="protein sequence ID" value="QYJ67482.1"/>
    <property type="molecule type" value="Genomic_DNA"/>
</dbReference>
<protein>
    <submittedName>
        <fullName evidence="2">Gliding motility-associated C-terminal domain-containing protein</fullName>
    </submittedName>
</protein>
<dbReference type="Gene3D" id="2.60.40.10">
    <property type="entry name" value="Immunoglobulins"/>
    <property type="match status" value="4"/>
</dbReference>
<evidence type="ECO:0000256" key="1">
    <source>
        <dbReference type="SAM" id="MobiDB-lite"/>
    </source>
</evidence>
<organism evidence="2 3">
    <name type="scientific">Flavobacterium litorale</name>
    <dbReference type="NCBI Taxonomy" id="2856519"/>
    <lineage>
        <taxon>Bacteria</taxon>
        <taxon>Pseudomonadati</taxon>
        <taxon>Bacteroidota</taxon>
        <taxon>Flavobacteriia</taxon>
        <taxon>Flavobacteriales</taxon>
        <taxon>Flavobacteriaceae</taxon>
        <taxon>Flavobacterium</taxon>
    </lineage>
</organism>
<dbReference type="InterPro" id="IPR026341">
    <property type="entry name" value="T9SS_type_B"/>
</dbReference>
<accession>A0ABX8V3Y8</accession>
<dbReference type="Proteomes" id="UP000825381">
    <property type="component" value="Chromosome"/>
</dbReference>
<feature type="region of interest" description="Disordered" evidence="1">
    <location>
        <begin position="671"/>
        <end position="693"/>
    </location>
</feature>
<dbReference type="NCBIfam" id="TIGR04131">
    <property type="entry name" value="Bac_Flav_CTERM"/>
    <property type="match status" value="1"/>
</dbReference>
<sequence>MKKKLPYLLLLLFVAYLGYAQDIALYEQFNGRYDFTFVGNTLNPAENNPEPTCTIFTSSSADLNLGANDQVVAAYLYWAGSGTGDFDIELNGNPVTASRDFPLSALNTDGLTRDYFSAFADVTTQVQTTGNGTYTVSELDLTAEVADPLYCNIKTNFGGWAIIVFYFNPDLPLNQINLYDGMQYVPSFINISLPSLNVIDNEGAKIGFLAWEGDASLAVNETLSINGNPLSNDLNPVNNAFNGTNTVTGATDMYNMDLDIYDIQDNIAIGDETAEITLESGQDFVMVNAIVTKLNSQLPDATISIDNIARECNSGAVVLDYTVFNVNSTEVLPADTPIAFYIEGNYIGGTTTVAEIPIGGNESGTFVLNIPAGTPIEYEILVVVDDVGDGTGGIVTETDETNNSIILNEIQYVSPPLEQPDDLIECDTGAGFGVFDISVYEAELPNEDTDSITFYTSEANANVPENAIPSADLVSFQATENPQEIFVRLENEQGCVSITSFLLVTDDCLYPDGTIVINTIEKTCDSRVITISYTVNNFNSDDFLPAGTPIAIYNNGVFIGTGATTQDIPIGGTENGTVNVTVPGTLLDINITIAIDDIGDGTGEVIETDETNNNSEVVTDTLWVSPEITEELDDITECETDNGTNIGIFDFSGYIALLQQNATDVVTFHTNQDDANSGENDIDTPDNYTSSGDNPQTIYVRLEDENGCFDTTTFDLIAVDCLFPDGTVVINDIIKTCDSRSVNVQYTINNFNSFDVLPAGTPIGIYLNGVMVIFTSTIQEIPIGGSLNSNINVSIPNSAGLNFEITIIIDDLGDGTGEVTETDETNNSFTVNDTLWISPTFPLQPEDITVCETENNSNIGVFDFSEYETLLQNAATDIITFHTSQEDADDDVDNIENPDNYTSSGDNPQTIYVRLEDENGCYVTTTFNLIAEDCLFPDGIIAVENTIKSCDSRTITIDYIVGNPDSFDVLPANTPIAIYSNGVLLTTTTTTADIAINGTEAGTINVTIPNNIPLNFDITLAIDDTGNGSGIVTETNEDNNTDIFNDTLWVSPVLQQPEDLTACETDNGSNSGIFDFSGYEESLKNNSTDIVRFYTTQEDAITGEDAITNLSAYPSTSNNQTIYVRLEDENGCFTTGQFNLIAIDCLFPDGTVSIGDIAKSCNSRIINVAYTINNFDAFDVLPSGTPVAIYANDEFIDFTETLLDIPIGGTEGSIITLTIPDEIPLTFNLSFVVDDMGDGTGIVQEMNEDNNNTTVTFSLIVSPEVPQPQEVTACNEGFDIGTFDFSEYEETLKTNPNDVVYFYHTATDANQDSNRISNTNAFKNTSNPQEIFVRVANGECYATTSFLLRAIKCPPTTFNYVTPNNDGYNDRFFVEGLRNIFLNFKMSIYNRWGSLVWTGNHSTEDWDGIADVEKVGPQDNTVPVGTYYFVLELNDPEYPEPIVGWVYVTK</sequence>
<proteinExistence type="predicted"/>
<gene>
    <name evidence="2" type="ORF">K1I41_07920</name>
</gene>
<dbReference type="Pfam" id="PF13585">
    <property type="entry name" value="CHU_C"/>
    <property type="match status" value="1"/>
</dbReference>
<keyword evidence="3" id="KW-1185">Reference proteome</keyword>
<evidence type="ECO:0000313" key="2">
    <source>
        <dbReference type="EMBL" id="QYJ67482.1"/>
    </source>
</evidence>
<name>A0ABX8V3Y8_9FLAO</name>
<dbReference type="RefSeq" id="WP_220639827.1">
    <property type="nucleotide sequence ID" value="NZ_CP080429.1"/>
</dbReference>